<dbReference type="EMBL" id="EQ999534">
    <property type="protein sequence ID" value="EEZ29475.1"/>
    <property type="molecule type" value="Genomic_DNA"/>
</dbReference>
<dbReference type="PANTHER" id="PTHR37422">
    <property type="entry name" value="TEICHURONIC ACID BIOSYNTHESIS PROTEIN TUAE"/>
    <property type="match status" value="1"/>
</dbReference>
<protein>
    <submittedName>
        <fullName evidence="7">O-antigen polymerase</fullName>
    </submittedName>
</protein>
<reference evidence="7" key="1">
    <citation type="submission" date="2009-01" db="EMBL/GenBank/DDBJ databases">
        <title>The Genome Sequence of Brucella pinnipedialis M292/94/1.</title>
        <authorList>
            <consortium name="The Broad Institute Genome Sequencing Platform"/>
            <person name="Ward D."/>
            <person name="Young S.K."/>
            <person name="Kodira C.D."/>
            <person name="Zeng Q."/>
            <person name="Koehrsen M."/>
            <person name="Alvarado L."/>
            <person name="Berlin A."/>
            <person name="Borenstein D."/>
            <person name="Chen Z."/>
            <person name="Engels R."/>
            <person name="Freedman E."/>
            <person name="Gellesch M."/>
            <person name="Goldberg J."/>
            <person name="Griggs A."/>
            <person name="Gujja S."/>
            <person name="Heiman D."/>
            <person name="Hepburn T."/>
            <person name="Howarth C."/>
            <person name="Jen D."/>
            <person name="Larson L."/>
            <person name="Lewis B."/>
            <person name="Mehta T."/>
            <person name="Park D."/>
            <person name="Pearson M."/>
            <person name="Roberts A."/>
            <person name="Saif S."/>
            <person name="Shea T."/>
            <person name="Shenoy N."/>
            <person name="Sisk P."/>
            <person name="Stolte C."/>
            <person name="Sykes S."/>
            <person name="Walk T."/>
            <person name="White J."/>
            <person name="Yandava C."/>
            <person name="Whatmore A.M."/>
            <person name="Perrett L.L."/>
            <person name="O'Callaghan D."/>
            <person name="Nusbaum C."/>
            <person name="Galagan J."/>
            <person name="Birren B."/>
        </authorList>
    </citation>
    <scope>NUCLEOTIDE SEQUENCE [LARGE SCALE GENOMIC DNA]</scope>
    <source>
        <strain evidence="7">M292/94/1</strain>
    </source>
</reference>
<dbReference type="GO" id="GO:0016020">
    <property type="term" value="C:membrane"/>
    <property type="evidence" value="ECO:0007669"/>
    <property type="project" value="UniProtKB-SubCell"/>
</dbReference>
<dbReference type="HOGENOM" id="CLU_039809_1_0_5"/>
<dbReference type="GeneID" id="29595043"/>
<evidence type="ECO:0000256" key="2">
    <source>
        <dbReference type="ARBA" id="ARBA00022692"/>
    </source>
</evidence>
<sequence length="441" mass="47852">MSNIVTRTRTDARMPDATGPQARIRRIALVIASVIFGVLLISFRPFTPAGGAETETGGDIINQLGFSCVGAVALASMAMFANLRKLAGIIRPGWLVMLVFLFASIFASSDPATAVRGVLLTTVGIVAIIAVLVLPQDGDGYSALLVSVASVVIVISYAGVVLLPSLGTHGADAIEPQNSFLWRGVFSHKNIAGPVMAVFAFAGLYLWRRGWKTSGLLIGLSALGFVSQTGSKTTMALVPFAMLLVVLPGLMGLRKLTAGLIFAIQLAFATFTFGVVLFEPIRRLVENMDVDATFTGRVSIWKFALEALSKRPWTGYGYESFWSSAYARHAARPYYLDWDVRGIVHGHNSYLDVAMTMGIPALLCAIAVIIVMPLVHYARCRPVRENMLLADFFLMIVLFGTLNAMMESFFFRRMDPVWLTLILAIFGLGMTAKVVIPKRSV</sequence>
<feature type="transmembrane region" description="Helical" evidence="5">
    <location>
        <begin position="353"/>
        <end position="375"/>
    </location>
</feature>
<feature type="transmembrane region" description="Helical" evidence="5">
    <location>
        <begin position="260"/>
        <end position="278"/>
    </location>
</feature>
<dbReference type="Pfam" id="PF04932">
    <property type="entry name" value="Wzy_C"/>
    <property type="match status" value="1"/>
</dbReference>
<feature type="transmembrane region" description="Helical" evidence="5">
    <location>
        <begin position="114"/>
        <end position="134"/>
    </location>
</feature>
<keyword evidence="3 5" id="KW-1133">Transmembrane helix</keyword>
<feature type="transmembrane region" description="Helical" evidence="5">
    <location>
        <begin position="236"/>
        <end position="253"/>
    </location>
</feature>
<dbReference type="InterPro" id="IPR007016">
    <property type="entry name" value="O-antigen_ligase-rel_domated"/>
</dbReference>
<keyword evidence="2 5" id="KW-0812">Transmembrane</keyword>
<feature type="transmembrane region" description="Helical" evidence="5">
    <location>
        <begin position="387"/>
        <end position="405"/>
    </location>
</feature>
<feature type="transmembrane region" description="Helical" evidence="5">
    <location>
        <begin position="214"/>
        <end position="230"/>
    </location>
</feature>
<dbReference type="Proteomes" id="UP000004659">
    <property type="component" value="Unassembled WGS sequence"/>
</dbReference>
<feature type="transmembrane region" description="Helical" evidence="5">
    <location>
        <begin position="417"/>
        <end position="436"/>
    </location>
</feature>
<dbReference type="AlphaFoldDB" id="A0A0E1WXD5"/>
<dbReference type="PANTHER" id="PTHR37422:SF21">
    <property type="entry name" value="EXOQ-LIKE PROTEIN"/>
    <property type="match status" value="1"/>
</dbReference>
<evidence type="ECO:0000256" key="4">
    <source>
        <dbReference type="ARBA" id="ARBA00023136"/>
    </source>
</evidence>
<comment type="subcellular location">
    <subcellularLocation>
        <location evidence="1">Membrane</location>
        <topology evidence="1">Multi-pass membrane protein</topology>
    </subcellularLocation>
</comment>
<feature type="transmembrane region" description="Helical" evidence="5">
    <location>
        <begin position="27"/>
        <end position="44"/>
    </location>
</feature>
<evidence type="ECO:0000259" key="6">
    <source>
        <dbReference type="Pfam" id="PF04932"/>
    </source>
</evidence>
<evidence type="ECO:0000256" key="5">
    <source>
        <dbReference type="SAM" id="Phobius"/>
    </source>
</evidence>
<dbReference type="RefSeq" id="WP_004681289.1">
    <property type="nucleotide sequence ID" value="NZ_EQ999534.1"/>
</dbReference>
<keyword evidence="4 5" id="KW-0472">Membrane</keyword>
<gene>
    <name evidence="7" type="ORF">BALG_02828</name>
</gene>
<feature type="transmembrane region" description="Helical" evidence="5">
    <location>
        <begin position="141"/>
        <end position="166"/>
    </location>
</feature>
<proteinExistence type="predicted"/>
<evidence type="ECO:0000256" key="1">
    <source>
        <dbReference type="ARBA" id="ARBA00004141"/>
    </source>
</evidence>
<feature type="transmembrane region" description="Helical" evidence="5">
    <location>
        <begin position="89"/>
        <end position="108"/>
    </location>
</feature>
<feature type="transmembrane region" description="Helical" evidence="5">
    <location>
        <begin position="64"/>
        <end position="82"/>
    </location>
</feature>
<feature type="transmembrane region" description="Helical" evidence="5">
    <location>
        <begin position="186"/>
        <end position="207"/>
    </location>
</feature>
<accession>A0A0E1WXD5</accession>
<organism evidence="7">
    <name type="scientific">Brucella pinnipedialis M292/94/1</name>
    <dbReference type="NCBI Taxonomy" id="520462"/>
    <lineage>
        <taxon>Bacteria</taxon>
        <taxon>Pseudomonadati</taxon>
        <taxon>Pseudomonadota</taxon>
        <taxon>Alphaproteobacteria</taxon>
        <taxon>Hyphomicrobiales</taxon>
        <taxon>Brucellaceae</taxon>
        <taxon>Brucella/Ochrobactrum group</taxon>
        <taxon>Brucella</taxon>
    </lineage>
</organism>
<evidence type="ECO:0000256" key="3">
    <source>
        <dbReference type="ARBA" id="ARBA00022989"/>
    </source>
</evidence>
<feature type="domain" description="O-antigen ligase-related" evidence="6">
    <location>
        <begin position="222"/>
        <end position="365"/>
    </location>
</feature>
<dbReference type="InterPro" id="IPR051533">
    <property type="entry name" value="WaaL-like"/>
</dbReference>
<evidence type="ECO:0000313" key="7">
    <source>
        <dbReference type="EMBL" id="EEZ29475.1"/>
    </source>
</evidence>
<name>A0A0E1WXD5_9HYPH</name>